<keyword evidence="1" id="KW-0472">Membrane</keyword>
<gene>
    <name evidence="2" type="ORF">AXK11_00950</name>
</gene>
<comment type="caution">
    <text evidence="2">The sequence shown here is derived from an EMBL/GenBank/DDBJ whole genome shotgun (WGS) entry which is preliminary data.</text>
</comment>
<proteinExistence type="predicted"/>
<sequence length="187" mass="20829">MASGGAVLPRKLAHALAQEKPARREQARAQEVPQQAAARETIVQAHSTEERVSVLEARWEETIPALATKTDLAELRTELAQVKSDLVKWALGIAASVLVAFIGLLFASHHSTNTRFDQVNVRIDQLQSETNARFDQLQSDTNGRFDQVNARIDQLQNETNARFDQMNARLDRLFELIASQQAASKSQ</sequence>
<evidence type="ECO:0000256" key="1">
    <source>
        <dbReference type="SAM" id="Phobius"/>
    </source>
</evidence>
<reference evidence="3" key="1">
    <citation type="submission" date="2016-02" db="EMBL/GenBank/DDBJ databases">
        <authorList>
            <person name="Sanders J.G."/>
            <person name="Lin J.Y."/>
            <person name="Wertz J.T."/>
            <person name="Russell J.A."/>
            <person name="Moreau C.S."/>
            <person name="Powell S."/>
        </authorList>
    </citation>
    <scope>NUCLEOTIDE SEQUENCE [LARGE SCALE GENOMIC DNA]</scope>
    <source>
        <strain evidence="3">CAG34</strain>
    </source>
</reference>
<evidence type="ECO:0000313" key="2">
    <source>
        <dbReference type="EMBL" id="KXU38240.1"/>
    </source>
</evidence>
<dbReference type="Gene3D" id="3.90.20.10">
    <property type="match status" value="1"/>
</dbReference>
<dbReference type="Proteomes" id="UP000070058">
    <property type="component" value="Unassembled WGS sequence"/>
</dbReference>
<dbReference type="OrthoDB" id="5078127at2"/>
<accession>A0A139SUW5</accession>
<dbReference type="EMBL" id="LSZQ01000002">
    <property type="protein sequence ID" value="KXU38240.1"/>
    <property type="molecule type" value="Genomic_DNA"/>
</dbReference>
<organism evidence="2 3">
    <name type="scientific">Cephaloticoccus primus</name>
    <dbReference type="NCBI Taxonomy" id="1548207"/>
    <lineage>
        <taxon>Bacteria</taxon>
        <taxon>Pseudomonadati</taxon>
        <taxon>Verrucomicrobiota</taxon>
        <taxon>Opitutia</taxon>
        <taxon>Opitutales</taxon>
        <taxon>Opitutaceae</taxon>
        <taxon>Cephaloticoccus</taxon>
    </lineage>
</organism>
<dbReference type="RefSeq" id="WP_068628137.1">
    <property type="nucleotide sequence ID" value="NZ_LSZQ01000002.1"/>
</dbReference>
<keyword evidence="3" id="KW-1185">Reference proteome</keyword>
<keyword evidence="1" id="KW-1133">Transmembrane helix</keyword>
<protein>
    <submittedName>
        <fullName evidence="2">Uncharacterized protein</fullName>
    </submittedName>
</protein>
<keyword evidence="1" id="KW-0812">Transmembrane</keyword>
<evidence type="ECO:0000313" key="3">
    <source>
        <dbReference type="Proteomes" id="UP000070058"/>
    </source>
</evidence>
<feature type="transmembrane region" description="Helical" evidence="1">
    <location>
        <begin position="86"/>
        <end position="107"/>
    </location>
</feature>
<dbReference type="AlphaFoldDB" id="A0A139SUW5"/>
<name>A0A139SUW5_9BACT</name>